<dbReference type="Proteomes" id="UP000295293">
    <property type="component" value="Unassembled WGS sequence"/>
</dbReference>
<dbReference type="AlphaFoldDB" id="A0A4R6YVH8"/>
<evidence type="ECO:0000256" key="1">
    <source>
        <dbReference type="SAM" id="Phobius"/>
    </source>
</evidence>
<accession>A0A4R6YVH8</accession>
<keyword evidence="1" id="KW-0472">Membrane</keyword>
<evidence type="ECO:0000313" key="2">
    <source>
        <dbReference type="EMBL" id="TDR42622.1"/>
    </source>
</evidence>
<keyword evidence="1" id="KW-1133">Transmembrane helix</keyword>
<protein>
    <submittedName>
        <fullName evidence="2">Uncharacterized protein</fullName>
    </submittedName>
</protein>
<keyword evidence="1" id="KW-0812">Transmembrane</keyword>
<feature type="transmembrane region" description="Helical" evidence="1">
    <location>
        <begin position="252"/>
        <end position="272"/>
    </location>
</feature>
<dbReference type="EMBL" id="SNZH01000008">
    <property type="protein sequence ID" value="TDR42622.1"/>
    <property type="molecule type" value="Genomic_DNA"/>
</dbReference>
<evidence type="ECO:0000313" key="3">
    <source>
        <dbReference type="Proteomes" id="UP000295293"/>
    </source>
</evidence>
<comment type="caution">
    <text evidence="2">The sequence shown here is derived from an EMBL/GenBank/DDBJ whole genome shotgun (WGS) entry which is preliminary data.</text>
</comment>
<proteinExistence type="predicted"/>
<name>A0A4R6YVH8_9GAMM</name>
<feature type="transmembrane region" description="Helical" evidence="1">
    <location>
        <begin position="90"/>
        <end position="111"/>
    </location>
</feature>
<sequence>MRRKVRESDLLSADFPGWRKRTWLHFSLEIQAILVPLRHDSMYEVDPNGEVALMRTLFAAFDSRYTSFWYNFGWSRWVAYIDGWIPRFSLFVPIVGYLIIFSDQVGGSLHFNNLAGPVHDFGLTGQERLRFVYFGLFFLGVSNFIYRIKRPYVFRFGTDRVSYGRTALESFTYHDFLSLHHEIRSKNHYTLDGKYYDSEWDGFRDAATNPGEGTDLVERTGHWEEAKSKYGSLLRSVLSETFFRSNLQRRSWLVLCSILSTVGYLLLAAPSFDLFVKVFLSTFKLPLQLGAG</sequence>
<keyword evidence="3" id="KW-1185">Reference proteome</keyword>
<organism evidence="2 3">
    <name type="scientific">Tahibacter aquaticus</name>
    <dbReference type="NCBI Taxonomy" id="520092"/>
    <lineage>
        <taxon>Bacteria</taxon>
        <taxon>Pseudomonadati</taxon>
        <taxon>Pseudomonadota</taxon>
        <taxon>Gammaproteobacteria</taxon>
        <taxon>Lysobacterales</taxon>
        <taxon>Rhodanobacteraceae</taxon>
        <taxon>Tahibacter</taxon>
    </lineage>
</organism>
<reference evidence="2 3" key="1">
    <citation type="submission" date="2019-03" db="EMBL/GenBank/DDBJ databases">
        <title>Genomic Encyclopedia of Type Strains, Phase IV (KMG-IV): sequencing the most valuable type-strain genomes for metagenomic binning, comparative biology and taxonomic classification.</title>
        <authorList>
            <person name="Goeker M."/>
        </authorList>
    </citation>
    <scope>NUCLEOTIDE SEQUENCE [LARGE SCALE GENOMIC DNA]</scope>
    <source>
        <strain evidence="2 3">DSM 21667</strain>
    </source>
</reference>
<gene>
    <name evidence="2" type="ORF">DFR29_108210</name>
</gene>
<feature type="transmembrane region" description="Helical" evidence="1">
    <location>
        <begin position="131"/>
        <end position="148"/>
    </location>
</feature>